<dbReference type="PATRIC" id="fig|883169.3.peg.351"/>
<dbReference type="GO" id="GO:0006355">
    <property type="term" value="P:regulation of DNA-templated transcription"/>
    <property type="evidence" value="ECO:0007669"/>
    <property type="project" value="UniProtKB-UniRule"/>
</dbReference>
<keyword evidence="4 13" id="KW-0227">DNA damage</keyword>
<comment type="subcellular location">
    <subcellularLocation>
        <location evidence="1 13">Cytoplasm</location>
    </subcellularLocation>
</comment>
<keyword evidence="9 13" id="KW-0234">DNA repair</keyword>
<evidence type="ECO:0000313" key="18">
    <source>
        <dbReference type="EMBL" id="EJZ82716.1"/>
    </source>
</evidence>
<keyword evidence="3 13" id="KW-0547">Nucleotide-binding</keyword>
<dbReference type="AlphaFoldDB" id="I7L804"/>
<dbReference type="HAMAP" id="MF_00969">
    <property type="entry name" value="TRCF"/>
    <property type="match status" value="1"/>
</dbReference>
<keyword evidence="19" id="KW-1185">Reference proteome</keyword>
<dbReference type="Proteomes" id="UP000006078">
    <property type="component" value="Unassembled WGS sequence"/>
</dbReference>
<gene>
    <name evidence="13 17" type="primary">mfd</name>
    <name evidence="17" type="ORF">BN46_0172</name>
    <name evidence="18" type="ORF">HMPREF9719_00374</name>
</gene>
<evidence type="ECO:0000256" key="2">
    <source>
        <dbReference type="ARBA" id="ARBA00022490"/>
    </source>
</evidence>
<dbReference type="PANTHER" id="PTHR47964">
    <property type="entry name" value="ATP-DEPENDENT DNA HELICASE HOMOLOG RECG, CHLOROPLASTIC"/>
    <property type="match status" value="1"/>
</dbReference>
<dbReference type="GO" id="GO:0005524">
    <property type="term" value="F:ATP binding"/>
    <property type="evidence" value="ECO:0007669"/>
    <property type="project" value="UniProtKB-UniRule"/>
</dbReference>
<dbReference type="PROSITE" id="PS51194">
    <property type="entry name" value="HELICASE_CTER"/>
    <property type="match status" value="1"/>
</dbReference>
<dbReference type="Pfam" id="PF02559">
    <property type="entry name" value="CarD_TRCF_RID"/>
    <property type="match status" value="1"/>
</dbReference>
<evidence type="ECO:0000256" key="6">
    <source>
        <dbReference type="ARBA" id="ARBA00022806"/>
    </source>
</evidence>
<feature type="compositionally biased region" description="Basic and acidic residues" evidence="14">
    <location>
        <begin position="1229"/>
        <end position="1256"/>
    </location>
</feature>
<feature type="domain" description="Helicase ATP-binding" evidence="15">
    <location>
        <begin position="686"/>
        <end position="847"/>
    </location>
</feature>
<keyword evidence="6 17" id="KW-0347">Helicase</keyword>
<dbReference type="FunFam" id="3.40.50.300:FF:000546">
    <property type="entry name" value="Transcription-repair-coupling factor"/>
    <property type="match status" value="1"/>
</dbReference>
<sequence>MANAASHPAGDEREASQPPLAGLLDVAARDSKLLGLAERVGDSRLHLTGIDQVRPWALAALSKRAPLLVVAASGREAEDLTAELRALIGDALDRPAGAEGRFGAVYFPAWETLPHERLSPGADIVGRRAQAIRHAPDAAVVVTSARGAAQPILQEAPGREPIALVEGEDQPFDELTSRLSFYAYERVDMVARRGQFAVRGGIVDVYPTTLDYPVRVEFWGDEVTEIRQFSVADQRTLDEVAIDAVEVFPARELLVTDGVAERAAKLATEHSGNATLQETLTTIAEGSPTDGMEALIPALADSRLVPPSELLGTERHVVVVSPEKVERRIEDLQETDKEFQRAGWEAAAMGASGPVDAAGLDLEASSYLSLQALRHAAERAGQAWWTLAPTGMMAAAEEETLPLDYEPGPAPRGDLKAIDEAMAGLKKHVAAGGRAAFVSPTRGFVKRMADRFLEQAIPARIYEPGEKPASGEVALFQALSHAGLVFPRLRPAGDEGATEEESGSLVVVTETDLTGNRVGDIAGAKRKPAKRRNRVDPLALKKGDFVVHETHGIGRFVKMAERTIKAGEETSRREYVVLEYAPSKRGQPADQLWVPMDSLDLLSKYNGSETPSLSKMGGSDWKNTKKKARAAVREIAGELVNLYAKRQAAPGHAFGPDTPWQRELEDNFPFVETEDQMTAIEEVKADMERATPMDRVVVGDVGYGKTEVAVRAAFKAVQDGTQVAVLVPTTLLAQQHMRTFEERMAGFPVTIRQLSRFNTPAEAKEVIAGLADGTIDIVVGTHRLLQTGVQWKNLGLVVVDEEQRFGVEHKEHIKALRAHVDMLTMSATPIPRTLEMSMSGIREMSTILTPPEDRHPVLTYVGPQEDKQVAAAIRRELLRDGQVFFIHNKVKDIEKRARALRDLVPEARIVVAHGQMTEEALERTVQGFWDREYDALVCTTIVETGLDIANANTLIVENAHHMGLSQLHQLRGRVGRSRERGYAYFLYPAGQTLSETSYDRLSTIAQNNDLGAGMAVAMKDLEMRGAGNVLGAQQSGHIEGVGFDLYMRLVGEAIDAYRALADGKPVDATDQGPKEIRVDLPVDAHIPEKYINSERLRLEQYRKLAEAGGEDDLQAIASELRDRFGTPPGEVERLFAVARLRLQARAAGIADIGMQGNRIKIHPVELSDSRQVRLKRLYPGATIRAAAQAVLVPMPKAGRTMGSPALRDEELLQWVVDFLSDLFDIDRVGVRGGEPPEREEPRAQAGSRRGERETTSRARSRSRGRRGGPGRRPRTISVGE</sequence>
<dbReference type="SMART" id="SM00487">
    <property type="entry name" value="DEXDc"/>
    <property type="match status" value="1"/>
</dbReference>
<evidence type="ECO:0000256" key="12">
    <source>
        <dbReference type="ARBA" id="ARBA00070128"/>
    </source>
</evidence>
<dbReference type="GO" id="GO:0000716">
    <property type="term" value="P:transcription-coupled nucleotide-excision repair, DNA damage recognition"/>
    <property type="evidence" value="ECO:0007669"/>
    <property type="project" value="UniProtKB-UniRule"/>
</dbReference>
<dbReference type="Gene3D" id="2.40.10.170">
    <property type="match status" value="1"/>
</dbReference>
<keyword evidence="5 13" id="KW-0378">Hydrolase</keyword>
<dbReference type="InterPro" id="IPR001650">
    <property type="entry name" value="Helicase_C-like"/>
</dbReference>
<dbReference type="EC" id="3.6.4.-" evidence="13"/>
<feature type="compositionally biased region" description="Basic residues" evidence="14">
    <location>
        <begin position="1258"/>
        <end position="1274"/>
    </location>
</feature>
<dbReference type="Pfam" id="PF17757">
    <property type="entry name" value="UvrB_inter"/>
    <property type="match status" value="1"/>
</dbReference>
<dbReference type="GO" id="GO:0005737">
    <property type="term" value="C:cytoplasm"/>
    <property type="evidence" value="ECO:0007669"/>
    <property type="project" value="UniProtKB-SubCell"/>
</dbReference>
<dbReference type="eggNOG" id="COG1197">
    <property type="taxonomic scope" value="Bacteria"/>
</dbReference>
<accession>I7L804</accession>
<dbReference type="Gene3D" id="3.40.50.11180">
    <property type="match status" value="1"/>
</dbReference>
<evidence type="ECO:0000256" key="3">
    <source>
        <dbReference type="ARBA" id="ARBA00022741"/>
    </source>
</evidence>
<dbReference type="InterPro" id="IPR036101">
    <property type="entry name" value="CarD-like/TRCF_RID_sf"/>
</dbReference>
<dbReference type="Pfam" id="PF00270">
    <property type="entry name" value="DEAD"/>
    <property type="match status" value="1"/>
</dbReference>
<evidence type="ECO:0000256" key="5">
    <source>
        <dbReference type="ARBA" id="ARBA00022801"/>
    </source>
</evidence>
<evidence type="ECO:0000313" key="19">
    <source>
        <dbReference type="Proteomes" id="UP000006078"/>
    </source>
</evidence>
<dbReference type="CDD" id="cd17991">
    <property type="entry name" value="DEXHc_TRCF"/>
    <property type="match status" value="1"/>
</dbReference>
<evidence type="ECO:0000256" key="8">
    <source>
        <dbReference type="ARBA" id="ARBA00023125"/>
    </source>
</evidence>
<dbReference type="SUPFAM" id="SSF52540">
    <property type="entry name" value="P-loop containing nucleoside triphosphate hydrolases"/>
    <property type="match status" value="3"/>
</dbReference>
<evidence type="ECO:0000256" key="7">
    <source>
        <dbReference type="ARBA" id="ARBA00022840"/>
    </source>
</evidence>
<reference evidence="17 20" key="1">
    <citation type="journal article" date="2012" name="J. Bacteriol.">
        <title>Draft Genome Sequence of Turicella otitidis ATCC 51513, Isolated from Middle Ear Fluid from a Child with Otitis Media.</title>
        <authorList>
            <person name="Brinkrolf K."/>
            <person name="Schneider J."/>
            <person name="Knecht M."/>
            <person name="Ruckert C."/>
            <person name="Tauch A."/>
        </authorList>
    </citation>
    <scope>NUCLEOTIDE SEQUENCE [LARGE SCALE GENOMIC DNA]</scope>
    <source>
        <strain evidence="17 20">ATCC 51513</strain>
    </source>
</reference>
<dbReference type="HOGENOM" id="CLU_005122_2_0_11"/>
<dbReference type="SMART" id="SM00982">
    <property type="entry name" value="TRCF"/>
    <property type="match status" value="1"/>
</dbReference>
<evidence type="ECO:0000259" key="16">
    <source>
        <dbReference type="PROSITE" id="PS51194"/>
    </source>
</evidence>
<dbReference type="SUPFAM" id="SSF143517">
    <property type="entry name" value="TRCF domain-like"/>
    <property type="match status" value="1"/>
</dbReference>
<dbReference type="InterPro" id="IPR047112">
    <property type="entry name" value="RecG/Mfd"/>
</dbReference>
<evidence type="ECO:0000313" key="20">
    <source>
        <dbReference type="Proteomes" id="UP000011016"/>
    </source>
</evidence>
<keyword evidence="7 13" id="KW-0067">ATP-binding</keyword>
<dbReference type="PANTHER" id="PTHR47964:SF1">
    <property type="entry name" value="ATP-DEPENDENT DNA HELICASE HOMOLOG RECG, CHLOROPLASTIC"/>
    <property type="match status" value="1"/>
</dbReference>
<reference evidence="18 19" key="2">
    <citation type="submission" date="2012-08" db="EMBL/GenBank/DDBJ databases">
        <title>The Genome Sequence of Turicella otitidis ATCC 51513.</title>
        <authorList>
            <consortium name="The Broad Institute Genome Sequencing Platform"/>
            <person name="Earl A."/>
            <person name="Ward D."/>
            <person name="Feldgarden M."/>
            <person name="Gevers D."/>
            <person name="Huys G."/>
            <person name="Walker B."/>
            <person name="Young S.K."/>
            <person name="Zeng Q."/>
            <person name="Gargeya S."/>
            <person name="Fitzgerald M."/>
            <person name="Haas B."/>
            <person name="Abouelleil A."/>
            <person name="Alvarado L."/>
            <person name="Arachchi H.M."/>
            <person name="Berlin A.M."/>
            <person name="Chapman S.B."/>
            <person name="Goldberg J."/>
            <person name="Griggs A."/>
            <person name="Gujja S."/>
            <person name="Hansen M."/>
            <person name="Howarth C."/>
            <person name="Imamovic A."/>
            <person name="Larimer J."/>
            <person name="McCowen C."/>
            <person name="Montmayeur A."/>
            <person name="Murphy C."/>
            <person name="Neiman D."/>
            <person name="Pearson M."/>
            <person name="Priest M."/>
            <person name="Roberts A."/>
            <person name="Saif S."/>
            <person name="Shea T."/>
            <person name="Sisk P."/>
            <person name="Sykes S."/>
            <person name="Wortman J."/>
            <person name="Nusbaum C."/>
            <person name="Birren B."/>
        </authorList>
    </citation>
    <scope>NUCLEOTIDE SEQUENCE [LARGE SCALE GENOMIC DNA]</scope>
    <source>
        <strain evidence="18 19">ATCC 51513</strain>
    </source>
</reference>
<comment type="similarity">
    <text evidence="10 13">In the N-terminal section; belongs to the UvrB family.</text>
</comment>
<evidence type="ECO:0000256" key="1">
    <source>
        <dbReference type="ARBA" id="ARBA00004496"/>
    </source>
</evidence>
<name>I7L804_9CORY</name>
<dbReference type="InterPro" id="IPR011545">
    <property type="entry name" value="DEAD/DEAH_box_helicase_dom"/>
</dbReference>
<dbReference type="Pfam" id="PF03461">
    <property type="entry name" value="TRCF"/>
    <property type="match status" value="1"/>
</dbReference>
<evidence type="ECO:0000256" key="9">
    <source>
        <dbReference type="ARBA" id="ARBA00023204"/>
    </source>
</evidence>
<dbReference type="STRING" id="29321.AAV33_06620"/>
<dbReference type="SMART" id="SM01058">
    <property type="entry name" value="CarD_TRCF"/>
    <property type="match status" value="1"/>
</dbReference>
<evidence type="ECO:0000256" key="14">
    <source>
        <dbReference type="SAM" id="MobiDB-lite"/>
    </source>
</evidence>
<keyword evidence="2 13" id="KW-0963">Cytoplasm</keyword>
<dbReference type="SUPFAM" id="SSF141259">
    <property type="entry name" value="CarD-like"/>
    <property type="match status" value="1"/>
</dbReference>
<evidence type="ECO:0000256" key="10">
    <source>
        <dbReference type="ARBA" id="ARBA00061104"/>
    </source>
</evidence>
<dbReference type="InterPro" id="IPR027417">
    <property type="entry name" value="P-loop_NTPase"/>
</dbReference>
<dbReference type="Pfam" id="PF00271">
    <property type="entry name" value="Helicase_C"/>
    <property type="match status" value="1"/>
</dbReference>
<dbReference type="FunFam" id="3.40.50.300:FF:000300">
    <property type="entry name" value="Transcription-repair-coupling factor"/>
    <property type="match status" value="1"/>
</dbReference>
<dbReference type="InterPro" id="IPR004576">
    <property type="entry name" value="Mfd"/>
</dbReference>
<comment type="similarity">
    <text evidence="11 13">In the C-terminal section; belongs to the helicase family. RecG subfamily.</text>
</comment>
<dbReference type="NCBIfam" id="TIGR00580">
    <property type="entry name" value="mfd"/>
    <property type="match status" value="1"/>
</dbReference>
<dbReference type="Gene3D" id="3.90.1150.50">
    <property type="entry name" value="Transcription-repair-coupling factor, D7 domain"/>
    <property type="match status" value="1"/>
</dbReference>
<evidence type="ECO:0000256" key="4">
    <source>
        <dbReference type="ARBA" id="ARBA00022763"/>
    </source>
</evidence>
<organism evidence="17 20">
    <name type="scientific">Corynebacterium otitidis ATCC 51513</name>
    <dbReference type="NCBI Taxonomy" id="883169"/>
    <lineage>
        <taxon>Bacteria</taxon>
        <taxon>Bacillati</taxon>
        <taxon>Actinomycetota</taxon>
        <taxon>Actinomycetes</taxon>
        <taxon>Mycobacteriales</taxon>
        <taxon>Corynebacteriaceae</taxon>
        <taxon>Corynebacterium</taxon>
    </lineage>
</organism>
<comment type="function">
    <text evidence="13">Couples transcription and DNA repair by recognizing RNA polymerase (RNAP) stalled at DNA lesions. Mediates ATP-dependent release of RNAP and its truncated transcript from the DNA, and recruitment of nucleotide excision repair machinery to the damaged site.</text>
</comment>
<dbReference type="SMART" id="SM00490">
    <property type="entry name" value="HELICc"/>
    <property type="match status" value="1"/>
</dbReference>
<protein>
    <recommendedName>
        <fullName evidence="12 13">Transcription-repair-coupling factor</fullName>
        <shortName evidence="13">TRCF</shortName>
        <ecNumber evidence="13">3.6.4.-</ecNumber>
    </recommendedName>
</protein>
<dbReference type="PROSITE" id="PS51192">
    <property type="entry name" value="HELICASE_ATP_BIND_1"/>
    <property type="match status" value="1"/>
</dbReference>
<feature type="domain" description="Helicase C-terminal" evidence="16">
    <location>
        <begin position="865"/>
        <end position="1022"/>
    </location>
</feature>
<dbReference type="Gene3D" id="3.30.2060.10">
    <property type="entry name" value="Penicillin-binding protein 1b domain"/>
    <property type="match status" value="1"/>
</dbReference>
<dbReference type="InterPro" id="IPR014001">
    <property type="entry name" value="Helicase_ATP-bd"/>
</dbReference>
<dbReference type="InterPro" id="IPR005118">
    <property type="entry name" value="TRCF_C"/>
</dbReference>
<feature type="region of interest" description="Disordered" evidence="14">
    <location>
        <begin position="1229"/>
        <end position="1280"/>
    </location>
</feature>
<comment type="caution">
    <text evidence="17">The sequence shown here is derived from an EMBL/GenBank/DDBJ whole genome shotgun (WGS) entry which is preliminary data.</text>
</comment>
<proteinExistence type="inferred from homology"/>
<evidence type="ECO:0000256" key="13">
    <source>
        <dbReference type="HAMAP-Rule" id="MF_00969"/>
    </source>
</evidence>
<dbReference type="InterPro" id="IPR003711">
    <property type="entry name" value="CarD-like/TRCF_RID"/>
</dbReference>
<dbReference type="RefSeq" id="WP_004600264.1">
    <property type="nucleotide sequence ID" value="NZ_HF541865.1"/>
</dbReference>
<dbReference type="Proteomes" id="UP000011016">
    <property type="component" value="Unassembled WGS sequence"/>
</dbReference>
<dbReference type="EMBL" id="AHAE01000021">
    <property type="protein sequence ID" value="EJZ82716.1"/>
    <property type="molecule type" value="Genomic_DNA"/>
</dbReference>
<dbReference type="GO" id="GO:0016787">
    <property type="term" value="F:hydrolase activity"/>
    <property type="evidence" value="ECO:0007669"/>
    <property type="project" value="UniProtKB-KW"/>
</dbReference>
<evidence type="ECO:0000256" key="11">
    <source>
        <dbReference type="ARBA" id="ARBA00061399"/>
    </source>
</evidence>
<dbReference type="EMBL" id="CAJZ01000024">
    <property type="protein sequence ID" value="CCI82922.1"/>
    <property type="molecule type" value="Genomic_DNA"/>
</dbReference>
<evidence type="ECO:0000313" key="17">
    <source>
        <dbReference type="EMBL" id="CCI82922.1"/>
    </source>
</evidence>
<dbReference type="InterPro" id="IPR041471">
    <property type="entry name" value="UvrB_inter"/>
</dbReference>
<dbReference type="GO" id="GO:0003684">
    <property type="term" value="F:damaged DNA binding"/>
    <property type="evidence" value="ECO:0007669"/>
    <property type="project" value="InterPro"/>
</dbReference>
<dbReference type="GO" id="GO:0003678">
    <property type="term" value="F:DNA helicase activity"/>
    <property type="evidence" value="ECO:0007669"/>
    <property type="project" value="TreeGrafter"/>
</dbReference>
<keyword evidence="8 13" id="KW-0238">DNA-binding</keyword>
<evidence type="ECO:0000259" key="15">
    <source>
        <dbReference type="PROSITE" id="PS51192"/>
    </source>
</evidence>
<dbReference type="OrthoDB" id="9804325at2"/>
<dbReference type="InterPro" id="IPR037235">
    <property type="entry name" value="TRCF-like_C_D7"/>
</dbReference>
<dbReference type="Gene3D" id="3.40.50.300">
    <property type="entry name" value="P-loop containing nucleotide triphosphate hydrolases"/>
    <property type="match status" value="2"/>
</dbReference>